<gene>
    <name evidence="2" type="ORF">HPB48_016004</name>
</gene>
<proteinExistence type="predicted"/>
<dbReference type="EMBL" id="JABSTR010000004">
    <property type="protein sequence ID" value="KAH9368968.1"/>
    <property type="molecule type" value="Genomic_DNA"/>
</dbReference>
<dbReference type="VEuPathDB" id="VectorBase:HLOH_047736"/>
<evidence type="ECO:0000313" key="3">
    <source>
        <dbReference type="Proteomes" id="UP000821853"/>
    </source>
</evidence>
<organism evidence="2 3">
    <name type="scientific">Haemaphysalis longicornis</name>
    <name type="common">Bush tick</name>
    <dbReference type="NCBI Taxonomy" id="44386"/>
    <lineage>
        <taxon>Eukaryota</taxon>
        <taxon>Metazoa</taxon>
        <taxon>Ecdysozoa</taxon>
        <taxon>Arthropoda</taxon>
        <taxon>Chelicerata</taxon>
        <taxon>Arachnida</taxon>
        <taxon>Acari</taxon>
        <taxon>Parasitiformes</taxon>
        <taxon>Ixodida</taxon>
        <taxon>Ixodoidea</taxon>
        <taxon>Ixodidae</taxon>
        <taxon>Haemaphysalinae</taxon>
        <taxon>Haemaphysalis</taxon>
    </lineage>
</organism>
<comment type="caution">
    <text evidence="2">The sequence shown here is derived from an EMBL/GenBank/DDBJ whole genome shotgun (WGS) entry which is preliminary data.</text>
</comment>
<dbReference type="AlphaFoldDB" id="A0A9J6G380"/>
<reference evidence="2 3" key="1">
    <citation type="journal article" date="2020" name="Cell">
        <title>Large-Scale Comparative Analyses of Tick Genomes Elucidate Their Genetic Diversity and Vector Capacities.</title>
        <authorList>
            <consortium name="Tick Genome and Microbiome Consortium (TIGMIC)"/>
            <person name="Jia N."/>
            <person name="Wang J."/>
            <person name="Shi W."/>
            <person name="Du L."/>
            <person name="Sun Y."/>
            <person name="Zhan W."/>
            <person name="Jiang J.F."/>
            <person name="Wang Q."/>
            <person name="Zhang B."/>
            <person name="Ji P."/>
            <person name="Bell-Sakyi L."/>
            <person name="Cui X.M."/>
            <person name="Yuan T.T."/>
            <person name="Jiang B.G."/>
            <person name="Yang W.F."/>
            <person name="Lam T.T."/>
            <person name="Chang Q.C."/>
            <person name="Ding S.J."/>
            <person name="Wang X.J."/>
            <person name="Zhu J.G."/>
            <person name="Ruan X.D."/>
            <person name="Zhao L."/>
            <person name="Wei J.T."/>
            <person name="Ye R.Z."/>
            <person name="Que T.C."/>
            <person name="Du C.H."/>
            <person name="Zhou Y.H."/>
            <person name="Cheng J.X."/>
            <person name="Dai P.F."/>
            <person name="Guo W.B."/>
            <person name="Han X.H."/>
            <person name="Huang E.J."/>
            <person name="Li L.F."/>
            <person name="Wei W."/>
            <person name="Gao Y.C."/>
            <person name="Liu J.Z."/>
            <person name="Shao H.Z."/>
            <person name="Wang X."/>
            <person name="Wang C.C."/>
            <person name="Yang T.C."/>
            <person name="Huo Q.B."/>
            <person name="Li W."/>
            <person name="Chen H.Y."/>
            <person name="Chen S.E."/>
            <person name="Zhou L.G."/>
            <person name="Ni X.B."/>
            <person name="Tian J.H."/>
            <person name="Sheng Y."/>
            <person name="Liu T."/>
            <person name="Pan Y.S."/>
            <person name="Xia L.Y."/>
            <person name="Li J."/>
            <person name="Zhao F."/>
            <person name="Cao W.C."/>
        </authorList>
    </citation>
    <scope>NUCLEOTIDE SEQUENCE [LARGE SCALE GENOMIC DNA]</scope>
    <source>
        <strain evidence="2">HaeL-2018</strain>
    </source>
</reference>
<sequence length="127" mass="14183">MSLTVHLQRVHGTSRSLQQRNEAFVREAAVKKENKKIEVCTRRDTSGPGGHEACKQADKEKGSATGRADDRSSGAPALPFFTRILLCHGLTSPPKCFAALPPLCGFIQAPPRRFRPWPMRANYKHRF</sequence>
<keyword evidence="3" id="KW-1185">Reference proteome</keyword>
<protein>
    <submittedName>
        <fullName evidence="2">Uncharacterized protein</fullName>
    </submittedName>
</protein>
<evidence type="ECO:0000313" key="2">
    <source>
        <dbReference type="EMBL" id="KAH9368968.1"/>
    </source>
</evidence>
<feature type="compositionally biased region" description="Basic and acidic residues" evidence="1">
    <location>
        <begin position="52"/>
        <end position="72"/>
    </location>
</feature>
<name>A0A9J6G380_HAELO</name>
<evidence type="ECO:0000256" key="1">
    <source>
        <dbReference type="SAM" id="MobiDB-lite"/>
    </source>
</evidence>
<accession>A0A9J6G380</accession>
<feature type="region of interest" description="Disordered" evidence="1">
    <location>
        <begin position="42"/>
        <end position="74"/>
    </location>
</feature>
<dbReference type="Proteomes" id="UP000821853">
    <property type="component" value="Chromosome 2"/>
</dbReference>